<proteinExistence type="predicted"/>
<evidence type="ECO:0000259" key="6">
    <source>
        <dbReference type="PROSITE" id="PS50850"/>
    </source>
</evidence>
<evidence type="ECO:0000256" key="5">
    <source>
        <dbReference type="SAM" id="Phobius"/>
    </source>
</evidence>
<protein>
    <submittedName>
        <fullName evidence="7">MFS transporter</fullName>
    </submittedName>
</protein>
<dbReference type="CDD" id="cd17321">
    <property type="entry name" value="MFS_MMR_MDR_like"/>
    <property type="match status" value="1"/>
</dbReference>
<feature type="transmembrane region" description="Helical" evidence="5">
    <location>
        <begin position="281"/>
        <end position="306"/>
    </location>
</feature>
<feature type="transmembrane region" description="Helical" evidence="5">
    <location>
        <begin position="180"/>
        <end position="200"/>
    </location>
</feature>
<feature type="transmembrane region" description="Helical" evidence="5">
    <location>
        <begin position="20"/>
        <end position="43"/>
    </location>
</feature>
<dbReference type="Gene3D" id="1.20.1250.20">
    <property type="entry name" value="MFS general substrate transporter like domains"/>
    <property type="match status" value="1"/>
</dbReference>
<dbReference type="Proteomes" id="UP001589858">
    <property type="component" value="Unassembled WGS sequence"/>
</dbReference>
<feature type="transmembrane region" description="Helical" evidence="5">
    <location>
        <begin position="441"/>
        <end position="461"/>
    </location>
</feature>
<dbReference type="Pfam" id="PF07690">
    <property type="entry name" value="MFS_1"/>
    <property type="match status" value="1"/>
</dbReference>
<feature type="transmembrane region" description="Helical" evidence="5">
    <location>
        <begin position="146"/>
        <end position="168"/>
    </location>
</feature>
<feature type="transmembrane region" description="Helical" evidence="5">
    <location>
        <begin position="212"/>
        <end position="230"/>
    </location>
</feature>
<feature type="transmembrane region" description="Helical" evidence="5">
    <location>
        <begin position="242"/>
        <end position="260"/>
    </location>
</feature>
<dbReference type="RefSeq" id="WP_267218238.1">
    <property type="nucleotide sequence ID" value="NZ_JAPCWC010000001.1"/>
</dbReference>
<dbReference type="InterPro" id="IPR011701">
    <property type="entry name" value="MFS"/>
</dbReference>
<feature type="transmembrane region" description="Helical" evidence="5">
    <location>
        <begin position="87"/>
        <end position="106"/>
    </location>
</feature>
<keyword evidence="8" id="KW-1185">Reference proteome</keyword>
<reference evidence="7 8" key="1">
    <citation type="submission" date="2024-09" db="EMBL/GenBank/DDBJ databases">
        <authorList>
            <person name="Sun Q."/>
            <person name="Mori K."/>
        </authorList>
    </citation>
    <scope>NUCLEOTIDE SEQUENCE [LARGE SCALE GENOMIC DNA]</scope>
    <source>
        <strain evidence="7 8">CICC 11035S</strain>
    </source>
</reference>
<feature type="transmembrane region" description="Helical" evidence="5">
    <location>
        <begin position="372"/>
        <end position="398"/>
    </location>
</feature>
<name>A0ABV6S4I4_9SPHN</name>
<feature type="transmembrane region" description="Helical" evidence="5">
    <location>
        <begin position="347"/>
        <end position="366"/>
    </location>
</feature>
<comment type="caution">
    <text evidence="7">The sequence shown here is derived from an EMBL/GenBank/DDBJ whole genome shotgun (WGS) entry which is preliminary data.</text>
</comment>
<accession>A0ABV6S4I4</accession>
<feature type="transmembrane region" description="Helical" evidence="5">
    <location>
        <begin position="112"/>
        <end position="137"/>
    </location>
</feature>
<keyword evidence="4 5" id="KW-0472">Membrane</keyword>
<evidence type="ECO:0000313" key="8">
    <source>
        <dbReference type="Proteomes" id="UP001589858"/>
    </source>
</evidence>
<organism evidence="7 8">
    <name type="scientific">Novosphingobium clariflavum</name>
    <dbReference type="NCBI Taxonomy" id="2029884"/>
    <lineage>
        <taxon>Bacteria</taxon>
        <taxon>Pseudomonadati</taxon>
        <taxon>Pseudomonadota</taxon>
        <taxon>Alphaproteobacteria</taxon>
        <taxon>Sphingomonadales</taxon>
        <taxon>Sphingomonadaceae</taxon>
        <taxon>Novosphingobium</taxon>
    </lineage>
</organism>
<keyword evidence="2 5" id="KW-0812">Transmembrane</keyword>
<keyword evidence="3 5" id="KW-1133">Transmembrane helix</keyword>
<dbReference type="PANTHER" id="PTHR42718:SF39">
    <property type="entry name" value="ACTINORHODIN TRANSPORTER-RELATED"/>
    <property type="match status" value="1"/>
</dbReference>
<sequence>MTTIVSSALPTELSERQKSLAYLTLMIALVLEIVDVTIVNTALPVIERDFGAAAAQAQWVAAGYSLAFALLLMLGGRLGDAFGYSRLFIGGVAGFTLASLLCGLSASPGQLIAARVLQGSAGAMMAPQVMALIQVLYGPMERVAKLAWVGVIGGLSAISGPILGGILIHANLFDTGWRSVFLINVPVGLAATMLAVRLLPGARSPLPRGIDGRGTALLGMAMAALLYPLVRGHDLGWKPWHFALLAASPIALALVWRRTVRREGKGEAPVFPTALARQRQFVMGLSIALVFGIATGGFLFVFAFGAQTLRGYSPLETGLLHVPFSAGVMFGIAFLGRKLLASYGRWVIFGGISLMAIFAGMTLGWIEGSMPYIWALPCLGLAGVGMGMTSGPLTPVMLARVDPAHAGVASGIVKTVQELGMALGVAMVGTAFFAGSGRTMLPAIAVIEVLLVMALGLAIRLPSALFPEQER</sequence>
<dbReference type="SUPFAM" id="SSF103473">
    <property type="entry name" value="MFS general substrate transporter"/>
    <property type="match status" value="1"/>
</dbReference>
<feature type="transmembrane region" description="Helical" evidence="5">
    <location>
        <begin position="318"/>
        <end position="335"/>
    </location>
</feature>
<evidence type="ECO:0000256" key="3">
    <source>
        <dbReference type="ARBA" id="ARBA00022989"/>
    </source>
</evidence>
<dbReference type="Gene3D" id="1.20.1720.10">
    <property type="entry name" value="Multidrug resistance protein D"/>
    <property type="match status" value="1"/>
</dbReference>
<dbReference type="InterPro" id="IPR036259">
    <property type="entry name" value="MFS_trans_sf"/>
</dbReference>
<evidence type="ECO:0000256" key="2">
    <source>
        <dbReference type="ARBA" id="ARBA00022692"/>
    </source>
</evidence>
<evidence type="ECO:0000256" key="4">
    <source>
        <dbReference type="ARBA" id="ARBA00023136"/>
    </source>
</evidence>
<gene>
    <name evidence="7" type="ORF">ACFFF8_06055</name>
</gene>
<evidence type="ECO:0000256" key="1">
    <source>
        <dbReference type="ARBA" id="ARBA00004141"/>
    </source>
</evidence>
<dbReference type="EMBL" id="JBHLTM010000026">
    <property type="protein sequence ID" value="MFC0684150.1"/>
    <property type="molecule type" value="Genomic_DNA"/>
</dbReference>
<comment type="subcellular location">
    <subcellularLocation>
        <location evidence="1">Membrane</location>
        <topology evidence="1">Multi-pass membrane protein</topology>
    </subcellularLocation>
</comment>
<dbReference type="PRINTS" id="PR01036">
    <property type="entry name" value="TCRTETB"/>
</dbReference>
<evidence type="ECO:0000313" key="7">
    <source>
        <dbReference type="EMBL" id="MFC0684150.1"/>
    </source>
</evidence>
<dbReference type="PROSITE" id="PS50850">
    <property type="entry name" value="MFS"/>
    <property type="match status" value="1"/>
</dbReference>
<dbReference type="PANTHER" id="PTHR42718">
    <property type="entry name" value="MAJOR FACILITATOR SUPERFAMILY MULTIDRUG TRANSPORTER MFSC"/>
    <property type="match status" value="1"/>
</dbReference>
<feature type="transmembrane region" description="Helical" evidence="5">
    <location>
        <begin position="55"/>
        <end position="75"/>
    </location>
</feature>
<feature type="domain" description="Major facilitator superfamily (MFS) profile" evidence="6">
    <location>
        <begin position="21"/>
        <end position="460"/>
    </location>
</feature>
<dbReference type="InterPro" id="IPR020846">
    <property type="entry name" value="MFS_dom"/>
</dbReference>